<evidence type="ECO:0000313" key="12">
    <source>
        <dbReference type="Proteomes" id="UP000197025"/>
    </source>
</evidence>
<feature type="transmembrane region" description="Helical" evidence="9">
    <location>
        <begin position="324"/>
        <end position="343"/>
    </location>
</feature>
<evidence type="ECO:0000256" key="6">
    <source>
        <dbReference type="ARBA" id="ARBA00022989"/>
    </source>
</evidence>
<feature type="transmembrane region" description="Helical" evidence="9">
    <location>
        <begin position="233"/>
        <end position="253"/>
    </location>
</feature>
<dbReference type="EMBL" id="FYEK01000028">
    <property type="protein sequence ID" value="SNB66377.1"/>
    <property type="molecule type" value="Genomic_DNA"/>
</dbReference>
<dbReference type="PANTHER" id="PTHR31503">
    <property type="entry name" value="VACUOLAR CALCIUM ION TRANSPORTER"/>
    <property type="match status" value="1"/>
</dbReference>
<evidence type="ECO:0000256" key="7">
    <source>
        <dbReference type="ARBA" id="ARBA00023065"/>
    </source>
</evidence>
<feature type="transmembrane region" description="Helical" evidence="9">
    <location>
        <begin position="296"/>
        <end position="317"/>
    </location>
</feature>
<keyword evidence="12" id="KW-1185">Reference proteome</keyword>
<protein>
    <recommendedName>
        <fullName evidence="9">Ca(2+)/H(+) antiporter</fullName>
    </recommendedName>
</protein>
<dbReference type="PANTHER" id="PTHR31503:SF22">
    <property type="entry name" value="VACUOLAR CALCIUM ION TRANSPORTER"/>
    <property type="match status" value="1"/>
</dbReference>
<evidence type="ECO:0000256" key="3">
    <source>
        <dbReference type="ARBA" id="ARBA00022568"/>
    </source>
</evidence>
<evidence type="ECO:0000256" key="2">
    <source>
        <dbReference type="ARBA" id="ARBA00022448"/>
    </source>
</evidence>
<dbReference type="InterPro" id="IPR004713">
    <property type="entry name" value="CaH_exchang"/>
</dbReference>
<organism evidence="11 12">
    <name type="scientific">Thermoflexus hugenholtzii JAD2</name>
    <dbReference type="NCBI Taxonomy" id="877466"/>
    <lineage>
        <taxon>Bacteria</taxon>
        <taxon>Bacillati</taxon>
        <taxon>Chloroflexota</taxon>
        <taxon>Thermoflexia</taxon>
        <taxon>Thermoflexales</taxon>
        <taxon>Thermoflexaceae</taxon>
        <taxon>Thermoflexus</taxon>
    </lineage>
</organism>
<dbReference type="OrthoDB" id="9776105at2"/>
<evidence type="ECO:0000256" key="9">
    <source>
        <dbReference type="RuleBase" id="RU365028"/>
    </source>
</evidence>
<dbReference type="InterPro" id="IPR044880">
    <property type="entry name" value="NCX_ion-bd_dom_sf"/>
</dbReference>
<evidence type="ECO:0000256" key="5">
    <source>
        <dbReference type="ARBA" id="ARBA00022837"/>
    </source>
</evidence>
<keyword evidence="8 9" id="KW-0472">Membrane</keyword>
<feature type="transmembrane region" description="Helical" evidence="9">
    <location>
        <begin position="157"/>
        <end position="178"/>
    </location>
</feature>
<feature type="domain" description="Sodium/calcium exchanger membrane region" evidence="10">
    <location>
        <begin position="199"/>
        <end position="337"/>
    </location>
</feature>
<keyword evidence="5 9" id="KW-0106">Calcium</keyword>
<comment type="similarity">
    <text evidence="9">Belongs to the Ca(2+):cation antiporter (CaCA) (TC 2.A.19) family.</text>
</comment>
<comment type="subcellular location">
    <subcellularLocation>
        <location evidence="1">Endomembrane system</location>
        <topology evidence="1">Multi-pass membrane protein</topology>
    </subcellularLocation>
</comment>
<gene>
    <name evidence="11" type="ORF">SAMN02746019_00001060</name>
</gene>
<dbReference type="GO" id="GO:0012505">
    <property type="term" value="C:endomembrane system"/>
    <property type="evidence" value="ECO:0007669"/>
    <property type="project" value="UniProtKB-SubCell"/>
</dbReference>
<keyword evidence="6 9" id="KW-1133">Transmembrane helix</keyword>
<dbReference type="Proteomes" id="UP000197025">
    <property type="component" value="Unassembled WGS sequence"/>
</dbReference>
<dbReference type="RefSeq" id="WP_088571359.1">
    <property type="nucleotide sequence ID" value="NZ_FYEK01000028.1"/>
</dbReference>
<dbReference type="FunCoup" id="A0A212R309">
    <property type="interactions" value="137"/>
</dbReference>
<keyword evidence="9" id="KW-0050">Antiport</keyword>
<comment type="function">
    <text evidence="9">Ca(+)/H(+) antiporter that extrudes calcium in exchange for external protons.</text>
</comment>
<keyword evidence="3 9" id="KW-0109">Calcium transport</keyword>
<feature type="transmembrane region" description="Helical" evidence="9">
    <location>
        <begin position="90"/>
        <end position="111"/>
    </location>
</feature>
<feature type="transmembrane region" description="Helical" evidence="9">
    <location>
        <begin position="199"/>
        <end position="221"/>
    </location>
</feature>
<dbReference type="Pfam" id="PF01699">
    <property type="entry name" value="Na_Ca_ex"/>
    <property type="match status" value="2"/>
</dbReference>
<feature type="transmembrane region" description="Helical" evidence="9">
    <location>
        <begin position="265"/>
        <end position="290"/>
    </location>
</feature>
<feature type="transmembrane region" description="Helical" evidence="9">
    <location>
        <begin position="57"/>
        <end position="78"/>
    </location>
</feature>
<evidence type="ECO:0000256" key="8">
    <source>
        <dbReference type="ARBA" id="ARBA00023136"/>
    </source>
</evidence>
<accession>A0A212R309</accession>
<dbReference type="InterPro" id="IPR004798">
    <property type="entry name" value="CAX-like"/>
</dbReference>
<dbReference type="InParanoid" id="A0A212R309"/>
<dbReference type="GO" id="GO:0006874">
    <property type="term" value="P:intracellular calcium ion homeostasis"/>
    <property type="evidence" value="ECO:0007669"/>
    <property type="project" value="TreeGrafter"/>
</dbReference>
<keyword evidence="7 9" id="KW-0406">Ion transport</keyword>
<evidence type="ECO:0000313" key="11">
    <source>
        <dbReference type="EMBL" id="SNB66377.1"/>
    </source>
</evidence>
<name>A0A212R309_9CHLR</name>
<sequence length="344" mass="35703">MTWSRLMLLAVPLALGAVLLRAGPIPELALSALALIPLAALIGEATEELAARTGPVIGGLLNATLGNAAELIIALAGIRAGLLDLVKASITGSILGNLLLVMGLSLAVGGWRHGIQRFSQQRAGVLTTMTVLAFIALGVPSLFSHTIAAHHPEAVEALSLGVAGLMLALYILSVLYTLRAREPLGGHAVAHARWTLPQALGILALATLGVVVMSEILVHALEPALHALGLTEFFVGIILIPLVGNVAEHLVAVQMAAENQMDLSLEIAVGSSLQIALLVAPVLVFASLALGRPMDLVFHPLELMALMMAGAIASFIALDGETNWLEGAQLLAVYGMLGIAFFFV</sequence>
<dbReference type="InterPro" id="IPR004837">
    <property type="entry name" value="NaCa_Exmemb"/>
</dbReference>
<reference evidence="12" key="1">
    <citation type="submission" date="2017-06" db="EMBL/GenBank/DDBJ databases">
        <authorList>
            <person name="Varghese N."/>
            <person name="Submissions S."/>
        </authorList>
    </citation>
    <scope>NUCLEOTIDE SEQUENCE [LARGE SCALE GENOMIC DNA]</scope>
    <source>
        <strain evidence="12">JAD2</strain>
    </source>
</reference>
<dbReference type="NCBIfam" id="TIGR00378">
    <property type="entry name" value="cax"/>
    <property type="match status" value="1"/>
</dbReference>
<evidence type="ECO:0000259" key="10">
    <source>
        <dbReference type="Pfam" id="PF01699"/>
    </source>
</evidence>
<feature type="transmembrane region" description="Helical" evidence="9">
    <location>
        <begin position="123"/>
        <end position="145"/>
    </location>
</feature>
<comment type="caution">
    <text evidence="9">Lacks conserved residue(s) required for the propagation of feature annotation.</text>
</comment>
<dbReference type="GO" id="GO:0015369">
    <property type="term" value="F:calcium:proton antiporter activity"/>
    <property type="evidence" value="ECO:0007669"/>
    <property type="project" value="UniProtKB-UniRule"/>
</dbReference>
<evidence type="ECO:0000256" key="4">
    <source>
        <dbReference type="ARBA" id="ARBA00022692"/>
    </source>
</evidence>
<dbReference type="GO" id="GO:0016020">
    <property type="term" value="C:membrane"/>
    <property type="evidence" value="ECO:0007669"/>
    <property type="project" value="InterPro"/>
</dbReference>
<keyword evidence="2 9" id="KW-0813">Transport</keyword>
<proteinExistence type="inferred from homology"/>
<dbReference type="AlphaFoldDB" id="A0A212R309"/>
<evidence type="ECO:0000256" key="1">
    <source>
        <dbReference type="ARBA" id="ARBA00004127"/>
    </source>
</evidence>
<keyword evidence="4 9" id="KW-0812">Transmembrane</keyword>
<feature type="domain" description="Sodium/calcium exchanger membrane region" evidence="10">
    <location>
        <begin position="28"/>
        <end position="177"/>
    </location>
</feature>
<dbReference type="Gene3D" id="1.20.1420.30">
    <property type="entry name" value="NCX, central ion-binding region"/>
    <property type="match status" value="1"/>
</dbReference>